<dbReference type="InterPro" id="IPR032675">
    <property type="entry name" value="LRR_dom_sf"/>
</dbReference>
<comment type="caution">
    <text evidence="4">The sequence shown here is derived from an EMBL/GenBank/DDBJ whole genome shotgun (WGS) entry which is preliminary data.</text>
</comment>
<keyword evidence="2" id="KW-0677">Repeat</keyword>
<dbReference type="PROSITE" id="PS51450">
    <property type="entry name" value="LRR"/>
    <property type="match status" value="1"/>
</dbReference>
<dbReference type="Gene3D" id="3.80.10.10">
    <property type="entry name" value="Ribonuclease Inhibitor"/>
    <property type="match status" value="2"/>
</dbReference>
<evidence type="ECO:0000313" key="4">
    <source>
        <dbReference type="EMBL" id="KAG5667618.1"/>
    </source>
</evidence>
<dbReference type="SUPFAM" id="SSF52058">
    <property type="entry name" value="L domain-like"/>
    <property type="match status" value="1"/>
</dbReference>
<organism evidence="4 5">
    <name type="scientific">Polypedilum vanderplanki</name>
    <name type="common">Sleeping chironomid midge</name>
    <dbReference type="NCBI Taxonomy" id="319348"/>
    <lineage>
        <taxon>Eukaryota</taxon>
        <taxon>Metazoa</taxon>
        <taxon>Ecdysozoa</taxon>
        <taxon>Arthropoda</taxon>
        <taxon>Hexapoda</taxon>
        <taxon>Insecta</taxon>
        <taxon>Pterygota</taxon>
        <taxon>Neoptera</taxon>
        <taxon>Endopterygota</taxon>
        <taxon>Diptera</taxon>
        <taxon>Nematocera</taxon>
        <taxon>Chironomoidea</taxon>
        <taxon>Chironomidae</taxon>
        <taxon>Chironominae</taxon>
        <taxon>Polypedilum</taxon>
        <taxon>Polypedilum</taxon>
    </lineage>
</organism>
<evidence type="ECO:0000256" key="1">
    <source>
        <dbReference type="ARBA" id="ARBA00022614"/>
    </source>
</evidence>
<dbReference type="InterPro" id="IPR001611">
    <property type="entry name" value="Leu-rich_rpt"/>
</dbReference>
<dbReference type="Pfam" id="PF13855">
    <property type="entry name" value="LRR_8"/>
    <property type="match status" value="2"/>
</dbReference>
<dbReference type="SMART" id="SM00365">
    <property type="entry name" value="LRR_SD22"/>
    <property type="match status" value="4"/>
</dbReference>
<gene>
    <name evidence="4" type="ORF">PVAND_015592</name>
</gene>
<dbReference type="PANTHER" id="PTHR45712:SF22">
    <property type="entry name" value="INSULIN-LIKE GROWTH FACTOR-BINDING PROTEIN COMPLEX ACID LABILE SUBUNIT"/>
    <property type="match status" value="1"/>
</dbReference>
<dbReference type="EMBL" id="JADBJN010000004">
    <property type="protein sequence ID" value="KAG5667618.1"/>
    <property type="molecule type" value="Genomic_DNA"/>
</dbReference>
<evidence type="ECO:0000256" key="3">
    <source>
        <dbReference type="SAM" id="SignalP"/>
    </source>
</evidence>
<sequence>MKANIVLLLLLISITLVSANENSTKEFIDGEVLDTRCCYWPGDFLVFRDFNTFKVKDDITIESNDAEILPKFKSDKIEKVELNSCFVICGFCGCSKNDSNIHNLPIKLNEVFPNLYAYVVKYTKVKRLKHKNFKNLNKLEYLTIEMSLVSKINDDAFDDLTELKALSLIYNKIHNLSPRLLKNTLKLERINLQGNKITNITKEHFGHLTNLTYLELSINKIQNLDSDVFETLVNLVELKLYENQILSLPVGIFDNLAKLEIINLGGNQLTTLDDNIFEHNNELKKIWLSHNKISKLNIKVFENTRKALIINLQKNICIDHEFGYSTASKPLSQYDINKLKNDLKNKCS</sequence>
<reference evidence="4" key="1">
    <citation type="submission" date="2021-03" db="EMBL/GenBank/DDBJ databases">
        <title>Chromosome level genome of the anhydrobiotic midge Polypedilum vanderplanki.</title>
        <authorList>
            <person name="Yoshida Y."/>
            <person name="Kikawada T."/>
            <person name="Gusev O."/>
        </authorList>
    </citation>
    <scope>NUCLEOTIDE SEQUENCE</scope>
    <source>
        <strain evidence="4">NIAS01</strain>
        <tissue evidence="4">Whole body or cell culture</tissue>
    </source>
</reference>
<keyword evidence="5" id="KW-1185">Reference proteome</keyword>
<dbReference type="InterPro" id="IPR003591">
    <property type="entry name" value="Leu-rich_rpt_typical-subtyp"/>
</dbReference>
<dbReference type="InterPro" id="IPR050333">
    <property type="entry name" value="SLRP"/>
</dbReference>
<dbReference type="OrthoDB" id="7783855at2759"/>
<keyword evidence="3" id="KW-0732">Signal</keyword>
<feature type="signal peptide" evidence="3">
    <location>
        <begin position="1"/>
        <end position="19"/>
    </location>
</feature>
<proteinExistence type="predicted"/>
<dbReference type="SMART" id="SM00369">
    <property type="entry name" value="LRR_TYP"/>
    <property type="match status" value="6"/>
</dbReference>
<accession>A0A9J6BD38</accession>
<evidence type="ECO:0000313" key="5">
    <source>
        <dbReference type="Proteomes" id="UP001107558"/>
    </source>
</evidence>
<dbReference type="PANTHER" id="PTHR45712">
    <property type="entry name" value="AGAP008170-PA"/>
    <property type="match status" value="1"/>
</dbReference>
<keyword evidence="1" id="KW-0433">Leucine-rich repeat</keyword>
<protein>
    <submittedName>
        <fullName evidence="4">Uncharacterized protein</fullName>
    </submittedName>
</protein>
<feature type="chain" id="PRO_5039926454" evidence="3">
    <location>
        <begin position="20"/>
        <end position="348"/>
    </location>
</feature>
<evidence type="ECO:0000256" key="2">
    <source>
        <dbReference type="ARBA" id="ARBA00022737"/>
    </source>
</evidence>
<dbReference type="AlphaFoldDB" id="A0A9J6BD38"/>
<dbReference type="Proteomes" id="UP001107558">
    <property type="component" value="Chromosome 4"/>
</dbReference>
<name>A0A9J6BD38_POLVA</name>